<feature type="transmembrane region" description="Helical" evidence="1">
    <location>
        <begin position="14"/>
        <end position="42"/>
    </location>
</feature>
<organism evidence="2 3">
    <name type="scientific">Streptosporangium oxazolinicum</name>
    <dbReference type="NCBI Taxonomy" id="909287"/>
    <lineage>
        <taxon>Bacteria</taxon>
        <taxon>Bacillati</taxon>
        <taxon>Actinomycetota</taxon>
        <taxon>Actinomycetes</taxon>
        <taxon>Streptosporangiales</taxon>
        <taxon>Streptosporangiaceae</taxon>
        <taxon>Streptosporangium</taxon>
    </lineage>
</organism>
<gene>
    <name evidence="2" type="ORF">GCM10022252_45730</name>
</gene>
<evidence type="ECO:0000256" key="1">
    <source>
        <dbReference type="SAM" id="Phobius"/>
    </source>
</evidence>
<sequence length="68" mass="7957">METLLRFLVEMVPAVGWIGIFVAAVVAMFVLYVGIAMVATLVTRDQKRIRVRYQVFRELLCLFHRSRR</sequence>
<dbReference type="Proteomes" id="UP001501251">
    <property type="component" value="Unassembled WGS sequence"/>
</dbReference>
<protein>
    <submittedName>
        <fullName evidence="2">Uncharacterized protein</fullName>
    </submittedName>
</protein>
<accession>A0ABP8B3H5</accession>
<comment type="caution">
    <text evidence="2">The sequence shown here is derived from an EMBL/GenBank/DDBJ whole genome shotgun (WGS) entry which is preliminary data.</text>
</comment>
<evidence type="ECO:0000313" key="3">
    <source>
        <dbReference type="Proteomes" id="UP001501251"/>
    </source>
</evidence>
<dbReference type="EMBL" id="BAABAQ010000008">
    <property type="protein sequence ID" value="GAA4197184.1"/>
    <property type="molecule type" value="Genomic_DNA"/>
</dbReference>
<keyword evidence="1" id="KW-0812">Transmembrane</keyword>
<keyword evidence="3" id="KW-1185">Reference proteome</keyword>
<evidence type="ECO:0000313" key="2">
    <source>
        <dbReference type="EMBL" id="GAA4197184.1"/>
    </source>
</evidence>
<name>A0ABP8B3H5_9ACTN</name>
<reference evidence="3" key="1">
    <citation type="journal article" date="2019" name="Int. J. Syst. Evol. Microbiol.">
        <title>The Global Catalogue of Microorganisms (GCM) 10K type strain sequencing project: providing services to taxonomists for standard genome sequencing and annotation.</title>
        <authorList>
            <consortium name="The Broad Institute Genomics Platform"/>
            <consortium name="The Broad Institute Genome Sequencing Center for Infectious Disease"/>
            <person name="Wu L."/>
            <person name="Ma J."/>
        </authorList>
    </citation>
    <scope>NUCLEOTIDE SEQUENCE [LARGE SCALE GENOMIC DNA]</scope>
    <source>
        <strain evidence="3">JCM 17388</strain>
    </source>
</reference>
<proteinExistence type="predicted"/>
<keyword evidence="1" id="KW-0472">Membrane</keyword>
<keyword evidence="1" id="KW-1133">Transmembrane helix</keyword>